<dbReference type="CDD" id="cd05301">
    <property type="entry name" value="GDH"/>
    <property type="match status" value="1"/>
</dbReference>
<dbReference type="SUPFAM" id="SSF51735">
    <property type="entry name" value="NAD(P)-binding Rossmann-fold domains"/>
    <property type="match status" value="1"/>
</dbReference>
<dbReference type="PROSITE" id="PS00670">
    <property type="entry name" value="D_2_HYDROXYACID_DH_2"/>
    <property type="match status" value="1"/>
</dbReference>
<evidence type="ECO:0000259" key="6">
    <source>
        <dbReference type="Pfam" id="PF02826"/>
    </source>
</evidence>
<dbReference type="EMBL" id="MGDD01000151">
    <property type="protein sequence ID" value="OGL46017.1"/>
    <property type="molecule type" value="Genomic_DNA"/>
</dbReference>
<sequence length="325" mass="36653">MMKSIFITRRIPDIGINMLMGKVNVEIFEKDEPISYIELIDRVKDKDGILSMLTDRIDAEVMNKALKLKIISNYAVGYNNIDVQTATRKNIIVTNTPGVLTDATADLTLALLLSLVRHIPAGDRYMREDRFNGWAPMLLLGTELKDKILGIVGMGRIGLEVARRSIGFKMKCIYNNIHRVSSNIEKELRIEFKSLKEVFRESDFISLHVPLTPENNHMVDEHLLKLMKPTAYLINTARGELIDEIILIKVLKAHKIAGAAIDVFEGEPCVNSELYDLDNLVMVPHIGSATVETRNRMAQMAAQNLLDGLEGKKPELMVNPEVFKQ</sequence>
<feature type="domain" description="D-isomer specific 2-hydroxyacid dehydrogenase NAD-binding" evidence="6">
    <location>
        <begin position="109"/>
        <end position="287"/>
    </location>
</feature>
<comment type="similarity">
    <text evidence="1 4">Belongs to the D-isomer specific 2-hydroxyacid dehydrogenase family.</text>
</comment>
<dbReference type="InterPro" id="IPR006139">
    <property type="entry name" value="D-isomer_2_OHA_DH_cat_dom"/>
</dbReference>
<keyword evidence="2 4" id="KW-0560">Oxidoreductase</keyword>
<evidence type="ECO:0000259" key="5">
    <source>
        <dbReference type="Pfam" id="PF00389"/>
    </source>
</evidence>
<evidence type="ECO:0000256" key="1">
    <source>
        <dbReference type="ARBA" id="ARBA00005854"/>
    </source>
</evidence>
<dbReference type="InterPro" id="IPR029753">
    <property type="entry name" value="D-isomer_DH_CS"/>
</dbReference>
<dbReference type="Gene3D" id="3.40.50.720">
    <property type="entry name" value="NAD(P)-binding Rossmann-like Domain"/>
    <property type="match status" value="2"/>
</dbReference>
<dbReference type="GO" id="GO:0016616">
    <property type="term" value="F:oxidoreductase activity, acting on the CH-OH group of donors, NAD or NADP as acceptor"/>
    <property type="evidence" value="ECO:0007669"/>
    <property type="project" value="InterPro"/>
</dbReference>
<proteinExistence type="inferred from homology"/>
<dbReference type="Pfam" id="PF02826">
    <property type="entry name" value="2-Hacid_dh_C"/>
    <property type="match status" value="1"/>
</dbReference>
<dbReference type="AlphaFoldDB" id="A0A1F7RYU9"/>
<evidence type="ECO:0000256" key="4">
    <source>
        <dbReference type="RuleBase" id="RU003719"/>
    </source>
</evidence>
<protein>
    <submittedName>
        <fullName evidence="7">D-glycerate dehydrogenase</fullName>
    </submittedName>
</protein>
<evidence type="ECO:0000313" key="7">
    <source>
        <dbReference type="EMBL" id="OGL46017.1"/>
    </source>
</evidence>
<evidence type="ECO:0000256" key="2">
    <source>
        <dbReference type="ARBA" id="ARBA00023002"/>
    </source>
</evidence>
<evidence type="ECO:0000256" key="3">
    <source>
        <dbReference type="ARBA" id="ARBA00023027"/>
    </source>
</evidence>
<dbReference type="PROSITE" id="PS00671">
    <property type="entry name" value="D_2_HYDROXYACID_DH_3"/>
    <property type="match status" value="1"/>
</dbReference>
<gene>
    <name evidence="7" type="ORF">A2161_16730</name>
</gene>
<dbReference type="PANTHER" id="PTHR42789">
    <property type="entry name" value="D-ISOMER SPECIFIC 2-HYDROXYACID DEHYDROGENASE FAMILY PROTEIN (AFU_ORTHOLOGUE AFUA_6G10090)"/>
    <property type="match status" value="1"/>
</dbReference>
<feature type="domain" description="D-isomer specific 2-hydroxyacid dehydrogenase catalytic" evidence="5">
    <location>
        <begin position="7"/>
        <end position="319"/>
    </location>
</feature>
<name>A0A1F7RYU9_9BACT</name>
<comment type="caution">
    <text evidence="7">The sequence shown here is derived from an EMBL/GenBank/DDBJ whole genome shotgun (WGS) entry which is preliminary data.</text>
</comment>
<dbReference type="InterPro" id="IPR050857">
    <property type="entry name" value="D-2-hydroxyacid_DH"/>
</dbReference>
<reference evidence="7 8" key="1">
    <citation type="journal article" date="2016" name="Nat. Commun.">
        <title>Thousands of microbial genomes shed light on interconnected biogeochemical processes in an aquifer system.</title>
        <authorList>
            <person name="Anantharaman K."/>
            <person name="Brown C.T."/>
            <person name="Hug L.A."/>
            <person name="Sharon I."/>
            <person name="Castelle C.J."/>
            <person name="Probst A.J."/>
            <person name="Thomas B.C."/>
            <person name="Singh A."/>
            <person name="Wilkins M.J."/>
            <person name="Karaoz U."/>
            <person name="Brodie E.L."/>
            <person name="Williams K.H."/>
            <person name="Hubbard S.S."/>
            <person name="Banfield J.F."/>
        </authorList>
    </citation>
    <scope>NUCLEOTIDE SEQUENCE [LARGE SCALE GENOMIC DNA]</scope>
</reference>
<dbReference type="InterPro" id="IPR036291">
    <property type="entry name" value="NAD(P)-bd_dom_sf"/>
</dbReference>
<dbReference type="GO" id="GO:0051287">
    <property type="term" value="F:NAD binding"/>
    <property type="evidence" value="ECO:0007669"/>
    <property type="project" value="InterPro"/>
</dbReference>
<dbReference type="InterPro" id="IPR006140">
    <property type="entry name" value="D-isomer_DH_NAD-bd"/>
</dbReference>
<dbReference type="SUPFAM" id="SSF52283">
    <property type="entry name" value="Formate/glycerate dehydrogenase catalytic domain-like"/>
    <property type="match status" value="1"/>
</dbReference>
<dbReference type="Pfam" id="PF00389">
    <property type="entry name" value="2-Hacid_dh"/>
    <property type="match status" value="1"/>
</dbReference>
<dbReference type="FunFam" id="3.40.50.720:FF:000203">
    <property type="entry name" value="D-3-phosphoglycerate dehydrogenase (SerA)"/>
    <property type="match status" value="1"/>
</dbReference>
<keyword evidence="3" id="KW-0520">NAD</keyword>
<evidence type="ECO:0000313" key="8">
    <source>
        <dbReference type="Proteomes" id="UP000179266"/>
    </source>
</evidence>
<accession>A0A1F7RYU9</accession>
<dbReference type="Proteomes" id="UP000179266">
    <property type="component" value="Unassembled WGS sequence"/>
</dbReference>
<dbReference type="PANTHER" id="PTHR42789:SF1">
    <property type="entry name" value="D-ISOMER SPECIFIC 2-HYDROXYACID DEHYDROGENASE FAMILY PROTEIN (AFU_ORTHOLOGUE AFUA_6G10090)"/>
    <property type="match status" value="1"/>
</dbReference>
<organism evidence="7 8">
    <name type="scientific">Candidatus Schekmanbacteria bacterium RBG_13_48_7</name>
    <dbReference type="NCBI Taxonomy" id="1817878"/>
    <lineage>
        <taxon>Bacteria</taxon>
        <taxon>Candidatus Schekmaniibacteriota</taxon>
    </lineage>
</organism>